<sequence>MFPGINYKPDAKTAYWAQYGVSPPLHLQALYLQAYIKTGKHVILNPAYLYLNNKPPGQPRLQEHTLMNAVIVYFPVHRLVVDDRNMIWNRFRRYGKDLHFYRNRLRVSWPIPNRAVQLKPYLFDELTFSFTEGSFTRNRVAAGLVIKPARWFQLEVTWLREYNRYYNNVNLLFVMTTIELGENRHL</sequence>
<dbReference type="Pfam" id="PF10677">
    <property type="entry name" value="DUF2490"/>
    <property type="match status" value="1"/>
</dbReference>
<proteinExistence type="predicted"/>
<accession>A0A0E9N234</accession>
<keyword evidence="2" id="KW-1185">Reference proteome</keyword>
<evidence type="ECO:0000313" key="2">
    <source>
        <dbReference type="Proteomes" id="UP000033121"/>
    </source>
</evidence>
<dbReference type="STRING" id="1220578.FPE01S_03_01270"/>
<comment type="caution">
    <text evidence="1">The sequence shown here is derived from an EMBL/GenBank/DDBJ whole genome shotgun (WGS) entry which is preliminary data.</text>
</comment>
<dbReference type="EMBL" id="BBWV01000003">
    <property type="protein sequence ID" value="GAO44087.1"/>
    <property type="molecule type" value="Genomic_DNA"/>
</dbReference>
<reference evidence="1 2" key="1">
    <citation type="submission" date="2015-04" db="EMBL/GenBank/DDBJ databases">
        <title>Whole genome shotgun sequence of Flavihumibacter petaseus NBRC 106054.</title>
        <authorList>
            <person name="Miyazawa S."/>
            <person name="Hosoyama A."/>
            <person name="Hashimoto M."/>
            <person name="Noguchi M."/>
            <person name="Tsuchikane K."/>
            <person name="Ohji S."/>
            <person name="Yamazoe A."/>
            <person name="Ichikawa N."/>
            <person name="Kimura A."/>
            <person name="Fujita N."/>
        </authorList>
    </citation>
    <scope>NUCLEOTIDE SEQUENCE [LARGE SCALE GENOMIC DNA]</scope>
    <source>
        <strain evidence="1 2">NBRC 106054</strain>
    </source>
</reference>
<dbReference type="AlphaFoldDB" id="A0A0E9N234"/>
<evidence type="ECO:0008006" key="3">
    <source>
        <dbReference type="Google" id="ProtNLM"/>
    </source>
</evidence>
<gene>
    <name evidence="1" type="ORF">FPE01S_03_01270</name>
</gene>
<name>A0A0E9N234_9BACT</name>
<protein>
    <recommendedName>
        <fullName evidence="3">DUF2490 domain-containing protein</fullName>
    </recommendedName>
</protein>
<dbReference type="InterPro" id="IPR019619">
    <property type="entry name" value="DUF2490"/>
</dbReference>
<evidence type="ECO:0000313" key="1">
    <source>
        <dbReference type="EMBL" id="GAO44087.1"/>
    </source>
</evidence>
<organism evidence="1 2">
    <name type="scientific">Flavihumibacter petaseus NBRC 106054</name>
    <dbReference type="NCBI Taxonomy" id="1220578"/>
    <lineage>
        <taxon>Bacteria</taxon>
        <taxon>Pseudomonadati</taxon>
        <taxon>Bacteroidota</taxon>
        <taxon>Chitinophagia</taxon>
        <taxon>Chitinophagales</taxon>
        <taxon>Chitinophagaceae</taxon>
        <taxon>Flavihumibacter</taxon>
    </lineage>
</organism>
<dbReference type="Proteomes" id="UP000033121">
    <property type="component" value="Unassembled WGS sequence"/>
</dbReference>